<accession>A0ABY5PLB3</accession>
<evidence type="ECO:0008006" key="3">
    <source>
        <dbReference type="Google" id="ProtNLM"/>
    </source>
</evidence>
<proteinExistence type="predicted"/>
<dbReference type="RefSeq" id="WP_353865906.1">
    <property type="nucleotide sequence ID" value="NZ_CP088295.1"/>
</dbReference>
<keyword evidence="2" id="KW-1185">Reference proteome</keyword>
<reference evidence="2" key="1">
    <citation type="submission" date="2021-11" db="EMBL/GenBank/DDBJ databases">
        <title>Cultivation dependent microbiological survey of springs from the worlds oldest radium mine currently devoted to the extraction of radon-saturated water.</title>
        <authorList>
            <person name="Kapinusova G."/>
            <person name="Smrhova T."/>
            <person name="Strejcek M."/>
            <person name="Suman J."/>
            <person name="Jani K."/>
            <person name="Pajer P."/>
            <person name="Uhlik O."/>
        </authorList>
    </citation>
    <scope>NUCLEOTIDE SEQUENCE [LARGE SCALE GENOMIC DNA]</scope>
    <source>
        <strain evidence="2">J379</strain>
    </source>
</reference>
<dbReference type="PROSITE" id="PS51257">
    <property type="entry name" value="PROKAR_LIPOPROTEIN"/>
    <property type="match status" value="1"/>
</dbReference>
<gene>
    <name evidence="1" type="ORF">LRS13_07975</name>
</gene>
<organism evidence="1 2">
    <name type="scientific">Svornostia abyssi</name>
    <dbReference type="NCBI Taxonomy" id="2898438"/>
    <lineage>
        <taxon>Bacteria</taxon>
        <taxon>Bacillati</taxon>
        <taxon>Actinomycetota</taxon>
        <taxon>Thermoleophilia</taxon>
        <taxon>Solirubrobacterales</taxon>
        <taxon>Baekduiaceae</taxon>
        <taxon>Svornostia</taxon>
    </lineage>
</organism>
<sequence length="217" mass="22664">MDPIKPTSFAALAGAACPGHAELAVAMTAEIAHVDGPAVDAQLDLLALELAGARSLAPAGQLAELTDIMRAFAAVEPHVGSRDLRIDRVLHVCEGHPLTLATIAVDAARRAGLDVGIIGDGHTHVVAHRQLEQPLAVDLGSASRGPRVRTVDADAMSWRCAHQVCFTMLGELVSRAVRGGDIGLAIRAAELRLELPLGDGVRGCQEGALARLRARLN</sequence>
<dbReference type="EMBL" id="CP088295">
    <property type="protein sequence ID" value="UUY05447.1"/>
    <property type="molecule type" value="Genomic_DNA"/>
</dbReference>
<dbReference type="Proteomes" id="UP001058860">
    <property type="component" value="Chromosome"/>
</dbReference>
<protein>
    <recommendedName>
        <fullName evidence="3">Protein SirB1 N-terminal domain-containing protein</fullName>
    </recommendedName>
</protein>
<evidence type="ECO:0000313" key="1">
    <source>
        <dbReference type="EMBL" id="UUY05447.1"/>
    </source>
</evidence>
<name>A0ABY5PLB3_9ACTN</name>
<evidence type="ECO:0000313" key="2">
    <source>
        <dbReference type="Proteomes" id="UP001058860"/>
    </source>
</evidence>